<reference evidence="1 2" key="1">
    <citation type="journal article" date="2021" name="BMC Genomics">
        <title>Datura genome reveals duplications of psychoactive alkaloid biosynthetic genes and high mutation rate following tissue culture.</title>
        <authorList>
            <person name="Rajewski A."/>
            <person name="Carter-House D."/>
            <person name="Stajich J."/>
            <person name="Litt A."/>
        </authorList>
    </citation>
    <scope>NUCLEOTIDE SEQUENCE [LARGE SCALE GENOMIC DNA]</scope>
    <source>
        <strain evidence="1">AR-01</strain>
    </source>
</reference>
<evidence type="ECO:0000313" key="1">
    <source>
        <dbReference type="EMBL" id="MCD7473509.1"/>
    </source>
</evidence>
<evidence type="ECO:0000313" key="2">
    <source>
        <dbReference type="Proteomes" id="UP000823775"/>
    </source>
</evidence>
<organism evidence="1 2">
    <name type="scientific">Datura stramonium</name>
    <name type="common">Jimsonweed</name>
    <name type="synonym">Common thornapple</name>
    <dbReference type="NCBI Taxonomy" id="4076"/>
    <lineage>
        <taxon>Eukaryota</taxon>
        <taxon>Viridiplantae</taxon>
        <taxon>Streptophyta</taxon>
        <taxon>Embryophyta</taxon>
        <taxon>Tracheophyta</taxon>
        <taxon>Spermatophyta</taxon>
        <taxon>Magnoliopsida</taxon>
        <taxon>eudicotyledons</taxon>
        <taxon>Gunneridae</taxon>
        <taxon>Pentapetalae</taxon>
        <taxon>asterids</taxon>
        <taxon>lamiids</taxon>
        <taxon>Solanales</taxon>
        <taxon>Solanaceae</taxon>
        <taxon>Solanoideae</taxon>
        <taxon>Datureae</taxon>
        <taxon>Datura</taxon>
    </lineage>
</organism>
<keyword evidence="2" id="KW-1185">Reference proteome</keyword>
<accession>A0ABS8TRS4</accession>
<dbReference type="EMBL" id="JACEIK010001985">
    <property type="protein sequence ID" value="MCD7473509.1"/>
    <property type="molecule type" value="Genomic_DNA"/>
</dbReference>
<sequence>MGRLSNRLAKVEAKGGSDVADLKAKFDALKKDVDELRSTKIDFTMMDPFLKEWTYEHPPPLVAHPEVQVLIKGTDESLDEEEDAETEDEDHTKEHVLEDAESLQDLEDNFMATAMDKSQTKSIIIGTSGIETNLEAPPTPVLSHESLLAPADPASAQIDITTNIPPWQALRKFIDELGHKFEDSILRSHDWLCGRRLIAE</sequence>
<name>A0ABS8TRS4_DATST</name>
<proteinExistence type="predicted"/>
<dbReference type="Proteomes" id="UP000823775">
    <property type="component" value="Unassembled WGS sequence"/>
</dbReference>
<comment type="caution">
    <text evidence="1">The sequence shown here is derived from an EMBL/GenBank/DDBJ whole genome shotgun (WGS) entry which is preliminary data.</text>
</comment>
<protein>
    <submittedName>
        <fullName evidence="1">Uncharacterized protein</fullName>
    </submittedName>
</protein>
<gene>
    <name evidence="1" type="ORF">HAX54_015416</name>
</gene>